<comment type="pathway">
    <text evidence="18">Nucleotide-sugar biosynthesis; UDP-N-acetyl-alpha-D-glucosamine biosynthesis; UDP-N-acetyl-alpha-D-glucosamine from N-acetyl-alpha-D-glucosamine 1-phosphate: step 1/1.</text>
</comment>
<feature type="binding site" evidence="18">
    <location>
        <position position="404"/>
    </location>
    <ligand>
        <name>acetyl-CoA</name>
        <dbReference type="ChEBI" id="CHEBI:57288"/>
    </ligand>
</feature>
<evidence type="ECO:0000256" key="17">
    <source>
        <dbReference type="ARBA" id="ARBA00049628"/>
    </source>
</evidence>
<feature type="binding site" evidence="18">
    <location>
        <position position="153"/>
    </location>
    <ligand>
        <name>UDP-N-acetyl-alpha-D-glucosamine</name>
        <dbReference type="ChEBI" id="CHEBI:57705"/>
    </ligand>
</feature>
<comment type="caution">
    <text evidence="18">Lacks conserved residue(s) required for the propagation of feature annotation.</text>
</comment>
<feature type="binding site" evidence="18">
    <location>
        <position position="376"/>
    </location>
    <ligand>
        <name>UDP-N-acetyl-alpha-D-glucosamine</name>
        <dbReference type="ChEBI" id="CHEBI:57705"/>
    </ligand>
</feature>
<dbReference type="SUPFAM" id="SSF53448">
    <property type="entry name" value="Nucleotide-diphospho-sugar transferases"/>
    <property type="match status" value="1"/>
</dbReference>
<feature type="binding site" evidence="18">
    <location>
        <position position="75"/>
    </location>
    <ligand>
        <name>UDP-N-acetyl-alpha-D-glucosamine</name>
        <dbReference type="ChEBI" id="CHEBI:57705"/>
    </ligand>
</feature>
<evidence type="ECO:0000259" key="20">
    <source>
        <dbReference type="Pfam" id="PF25087"/>
    </source>
</evidence>
<evidence type="ECO:0000256" key="15">
    <source>
        <dbReference type="ARBA" id="ARBA00048247"/>
    </source>
</evidence>
<comment type="similarity">
    <text evidence="2 18">In the C-terminal section; belongs to the transferase hexapeptide repeat family.</text>
</comment>
<feature type="binding site" evidence="18">
    <location>
        <position position="379"/>
    </location>
    <ligand>
        <name>acetyl-CoA</name>
        <dbReference type="ChEBI" id="CHEBI:57288"/>
    </ligand>
</feature>
<feature type="binding site" evidence="18">
    <location>
        <position position="226"/>
    </location>
    <ligand>
        <name>UDP-N-acetyl-alpha-D-glucosamine</name>
        <dbReference type="ChEBI" id="CHEBI:57705"/>
    </ligand>
</feature>
<dbReference type="GO" id="GO:0003977">
    <property type="term" value="F:UDP-N-acetylglucosamine diphosphorylase activity"/>
    <property type="evidence" value="ECO:0007669"/>
    <property type="project" value="UniProtKB-UniRule"/>
</dbReference>
<dbReference type="InterPro" id="IPR050065">
    <property type="entry name" value="GlmU-like"/>
</dbReference>
<evidence type="ECO:0000256" key="9">
    <source>
        <dbReference type="ARBA" id="ARBA00022842"/>
    </source>
</evidence>
<dbReference type="GO" id="GO:0009252">
    <property type="term" value="P:peptidoglycan biosynthetic process"/>
    <property type="evidence" value="ECO:0007669"/>
    <property type="project" value="UniProtKB-UniRule"/>
</dbReference>
<dbReference type="SUPFAM" id="SSF51161">
    <property type="entry name" value="Trimeric LpxA-like enzymes"/>
    <property type="match status" value="1"/>
</dbReference>
<feature type="binding site" evidence="18">
    <location>
        <position position="24"/>
    </location>
    <ligand>
        <name>UDP-N-acetyl-alpha-D-glucosamine</name>
        <dbReference type="ChEBI" id="CHEBI:57705"/>
    </ligand>
</feature>
<comment type="similarity">
    <text evidence="3 18">In the N-terminal section; belongs to the N-acetylglucosamine-1-phosphate uridyltransferase family.</text>
</comment>
<proteinExistence type="inferred from homology"/>
<dbReference type="GO" id="GO:0019134">
    <property type="term" value="F:glucosamine-1-phosphate N-acetyltransferase activity"/>
    <property type="evidence" value="ECO:0007669"/>
    <property type="project" value="UniProtKB-UniRule"/>
</dbReference>
<dbReference type="GO" id="GO:0071555">
    <property type="term" value="P:cell wall organization"/>
    <property type="evidence" value="ECO:0007669"/>
    <property type="project" value="UniProtKB-KW"/>
</dbReference>
<dbReference type="GO" id="GO:0016020">
    <property type="term" value="C:membrane"/>
    <property type="evidence" value="ECO:0007669"/>
    <property type="project" value="GOC"/>
</dbReference>
<dbReference type="OrthoDB" id="9775031at2"/>
<dbReference type="GO" id="GO:0009245">
    <property type="term" value="P:lipid A biosynthetic process"/>
    <property type="evidence" value="ECO:0007669"/>
    <property type="project" value="UniProtKB-UniRule"/>
</dbReference>
<evidence type="ECO:0000256" key="14">
    <source>
        <dbReference type="ARBA" id="ARBA00023316"/>
    </source>
</evidence>
<dbReference type="Pfam" id="PF00132">
    <property type="entry name" value="Hexapep"/>
    <property type="match status" value="1"/>
</dbReference>
<feature type="binding site" evidence="18">
    <location>
        <position position="365"/>
    </location>
    <ligand>
        <name>UDP-N-acetyl-alpha-D-glucosamine</name>
        <dbReference type="ChEBI" id="CHEBI:57705"/>
    </ligand>
</feature>
<name>A0A4D6Y5U2_9GAMM</name>
<protein>
    <recommendedName>
        <fullName evidence="18">Bifunctional protein GlmU</fullName>
    </recommendedName>
    <domain>
        <recommendedName>
            <fullName evidence="18">UDP-N-acetylglucosamine pyrophosphorylase</fullName>
            <ecNumber evidence="18">2.7.7.23</ecNumber>
        </recommendedName>
        <alternativeName>
            <fullName evidence="18">N-acetylglucosamine-1-phosphate uridyltransferase</fullName>
        </alternativeName>
    </domain>
    <domain>
        <recommendedName>
            <fullName evidence="18">Glucosamine-1-phosphate N-acetyltransferase</fullName>
            <ecNumber evidence="18">2.3.1.157</ecNumber>
        </recommendedName>
    </domain>
</protein>
<keyword evidence="9 18" id="KW-0460">Magnesium</keyword>
<sequence>MSKKTSVIILAAGKGSRMKSNRPKVLHDLGGKTILEYVINTAQSIKPKKIIIVYHDKKTTTLSKHFNSSIEWLVQKKQEGTGQAILLASKKILDDENVLVLYGDMPFISKASINKLKNCKKTAKISILTTKIKNPDGYGRVLRKNGKVRAIVEEFETNHQQKKIKEVYSGIFLANNYDLKRWLKQVTNNNSKKEFYATDIIFLAYCEGNIIKTTEPMSSEEILGINNKLQLSILENILQEKQIKQLLINGVMLKDPTHFILRGRLKYGNNVEIETGVVLEKDVFLGDNVTIGVGCIIKNSIIDSNTNIQAYTIIEDTKIGKNCIIGPFAHLRTKNILHNNVQIGNFVEIKESIIKTKSKIKHLSYIGNSEIGSKVNIGAGSITCNYDGFKKFKTIVGDNVFIGSNTELIAPIKIADNSTIAAGTTLMKDINEPSLVYNIKTQKHKKNWTRSNRNYQK</sequence>
<dbReference type="AlphaFoldDB" id="A0A4D6Y5U2"/>
<evidence type="ECO:0000256" key="13">
    <source>
        <dbReference type="ARBA" id="ARBA00023315"/>
    </source>
</evidence>
<dbReference type="EC" id="2.3.1.157" evidence="18"/>
<evidence type="ECO:0000313" key="21">
    <source>
        <dbReference type="EMBL" id="QCI21361.1"/>
    </source>
</evidence>
<evidence type="ECO:0000256" key="18">
    <source>
        <dbReference type="HAMAP-Rule" id="MF_01631"/>
    </source>
</evidence>
<dbReference type="HAMAP" id="MF_01631">
    <property type="entry name" value="GlmU"/>
    <property type="match status" value="1"/>
</dbReference>
<dbReference type="GO" id="GO:0008360">
    <property type="term" value="P:regulation of cell shape"/>
    <property type="evidence" value="ECO:0007669"/>
    <property type="project" value="UniProtKB-KW"/>
</dbReference>
<keyword evidence="11 18" id="KW-0573">Peptidoglycan synthesis</keyword>
<keyword evidence="13 18" id="KW-0012">Acyltransferase</keyword>
<evidence type="ECO:0000256" key="10">
    <source>
        <dbReference type="ARBA" id="ARBA00022960"/>
    </source>
</evidence>
<reference evidence="21 22" key="1">
    <citation type="submission" date="2018-12" db="EMBL/GenBank/DDBJ databases">
        <authorList>
            <person name="Chong R.A."/>
        </authorList>
    </citation>
    <scope>NUCLEOTIDE SEQUENCE [LARGE SCALE GENOMIC DNA]</scope>
    <source>
        <strain evidence="21 22">Hta</strain>
    </source>
</reference>
<dbReference type="EMBL" id="CP034873">
    <property type="protein sequence ID" value="QCI21361.1"/>
    <property type="molecule type" value="Genomic_DNA"/>
</dbReference>
<dbReference type="InterPro" id="IPR056729">
    <property type="entry name" value="GMPPB_C"/>
</dbReference>
<dbReference type="InterPro" id="IPR029044">
    <property type="entry name" value="Nucleotide-diphossugar_trans"/>
</dbReference>
<evidence type="ECO:0000256" key="8">
    <source>
        <dbReference type="ARBA" id="ARBA00022737"/>
    </source>
</evidence>
<feature type="binding site" evidence="18">
    <location>
        <position position="226"/>
    </location>
    <ligand>
        <name>Mg(2+)</name>
        <dbReference type="ChEBI" id="CHEBI:18420"/>
    </ligand>
</feature>
<evidence type="ECO:0000256" key="2">
    <source>
        <dbReference type="ARBA" id="ARBA00007707"/>
    </source>
</evidence>
<dbReference type="InterPro" id="IPR001451">
    <property type="entry name" value="Hexapep"/>
</dbReference>
<dbReference type="InterPro" id="IPR011004">
    <property type="entry name" value="Trimer_LpxA-like_sf"/>
</dbReference>
<comment type="cofactor">
    <cofactor evidence="18">
        <name>Mg(2+)</name>
        <dbReference type="ChEBI" id="CHEBI:18420"/>
    </cofactor>
    <text evidence="18">Binds 1 Mg(2+) ion per subunit.</text>
</comment>
<evidence type="ECO:0000256" key="6">
    <source>
        <dbReference type="ARBA" id="ARBA00022695"/>
    </source>
</evidence>
<feature type="binding site" evidence="18">
    <location>
        <position position="139"/>
    </location>
    <ligand>
        <name>UDP-N-acetyl-alpha-D-glucosamine</name>
        <dbReference type="ChEBI" id="CHEBI:57705"/>
    </ligand>
</feature>
<keyword evidence="7 18" id="KW-0479">Metal-binding</keyword>
<accession>A0A4D6Y5U2</accession>
<dbReference type="CDD" id="cd02540">
    <property type="entry name" value="GT2_GlmU_N_bac"/>
    <property type="match status" value="1"/>
</dbReference>
<dbReference type="GO" id="GO:0005737">
    <property type="term" value="C:cytoplasm"/>
    <property type="evidence" value="ECO:0007669"/>
    <property type="project" value="UniProtKB-SubCell"/>
</dbReference>
<keyword evidence="10 18" id="KW-0133">Cell shape</keyword>
<evidence type="ECO:0000313" key="22">
    <source>
        <dbReference type="Proteomes" id="UP000298773"/>
    </source>
</evidence>
<organism evidence="21 22">
    <name type="scientific">Buchnera aphidicola</name>
    <name type="common">Hyadaphis tataricae</name>
    <dbReference type="NCBI Taxonomy" id="1241859"/>
    <lineage>
        <taxon>Bacteria</taxon>
        <taxon>Pseudomonadati</taxon>
        <taxon>Pseudomonadota</taxon>
        <taxon>Gammaproteobacteria</taxon>
        <taxon>Enterobacterales</taxon>
        <taxon>Erwiniaceae</taxon>
        <taxon>Buchnera</taxon>
    </lineage>
</organism>
<evidence type="ECO:0000256" key="12">
    <source>
        <dbReference type="ARBA" id="ARBA00023268"/>
    </source>
</evidence>
<dbReference type="RefSeq" id="WP_158356333.1">
    <property type="nucleotide sequence ID" value="NZ_CP034873.1"/>
</dbReference>
<dbReference type="UniPathway" id="UPA00113">
    <property type="reaction ID" value="UER00532"/>
</dbReference>
<feature type="binding site" evidence="18">
    <location>
        <position position="422"/>
    </location>
    <ligand>
        <name>acetyl-CoA</name>
        <dbReference type="ChEBI" id="CHEBI:57288"/>
    </ligand>
</feature>
<dbReference type="PANTHER" id="PTHR43584:SF3">
    <property type="entry name" value="BIFUNCTIONAL PROTEIN GLMU"/>
    <property type="match status" value="1"/>
</dbReference>
<keyword evidence="14 18" id="KW-0961">Cell wall biogenesis/degradation</keyword>
<feature type="binding site" evidence="18">
    <location>
        <begin position="102"/>
        <end position="104"/>
    </location>
    <ligand>
        <name>UDP-N-acetyl-alpha-D-glucosamine</name>
        <dbReference type="ChEBI" id="CHEBI:57705"/>
    </ligand>
</feature>
<dbReference type="GO" id="GO:0006048">
    <property type="term" value="P:UDP-N-acetylglucosamine biosynthetic process"/>
    <property type="evidence" value="ECO:0007669"/>
    <property type="project" value="UniProtKB-UniPathway"/>
</dbReference>
<dbReference type="Pfam" id="PF25087">
    <property type="entry name" value="GMPPB_C"/>
    <property type="match status" value="1"/>
</dbReference>
<feature type="binding site" evidence="18">
    <location>
        <begin position="80"/>
        <end position="81"/>
    </location>
    <ligand>
        <name>UDP-N-acetyl-alpha-D-glucosamine</name>
        <dbReference type="ChEBI" id="CHEBI:57705"/>
    </ligand>
</feature>
<gene>
    <name evidence="18 21" type="primary">glmU</name>
    <name evidence="21" type="ORF">D9V69_00135</name>
</gene>
<keyword evidence="6 18" id="KW-0548">Nucleotidyltransferase</keyword>
<feature type="binding site" evidence="18">
    <location>
        <position position="104"/>
    </location>
    <ligand>
        <name>Mg(2+)</name>
        <dbReference type="ChEBI" id="CHEBI:18420"/>
    </ligand>
</feature>
<keyword evidence="5 18" id="KW-0808">Transferase</keyword>
<feature type="region of interest" description="Pyrophosphorylase" evidence="18">
    <location>
        <begin position="1"/>
        <end position="228"/>
    </location>
</feature>
<feature type="binding site" evidence="18">
    <location>
        <position position="350"/>
    </location>
    <ligand>
        <name>UDP-N-acetyl-alpha-D-glucosamine</name>
        <dbReference type="ChEBI" id="CHEBI:57705"/>
    </ligand>
</feature>
<feature type="region of interest" description="Linker" evidence="18">
    <location>
        <begin position="229"/>
        <end position="249"/>
    </location>
</feature>
<dbReference type="Gene3D" id="3.90.550.10">
    <property type="entry name" value="Spore Coat Polysaccharide Biosynthesis Protein SpsA, Chain A"/>
    <property type="match status" value="1"/>
</dbReference>
<evidence type="ECO:0000256" key="4">
    <source>
        <dbReference type="ARBA" id="ARBA00022490"/>
    </source>
</evidence>
<evidence type="ECO:0000259" key="19">
    <source>
        <dbReference type="Pfam" id="PF12804"/>
    </source>
</evidence>
<dbReference type="InterPro" id="IPR038009">
    <property type="entry name" value="GlmU_C_LbH"/>
</dbReference>
<feature type="binding site" evidence="18">
    <location>
        <begin position="10"/>
        <end position="13"/>
    </location>
    <ligand>
        <name>UDP-N-acetyl-alpha-D-glucosamine</name>
        <dbReference type="ChEBI" id="CHEBI:57705"/>
    </ligand>
</feature>
<dbReference type="InterPro" id="IPR025877">
    <property type="entry name" value="MobA-like_NTP_Trfase"/>
</dbReference>
<evidence type="ECO:0000256" key="3">
    <source>
        <dbReference type="ARBA" id="ARBA00007947"/>
    </source>
</evidence>
<comment type="pathway">
    <text evidence="18">Nucleotide-sugar biosynthesis; UDP-N-acetyl-alpha-D-glucosamine biosynthesis; N-acetyl-alpha-D-glucosamine 1-phosphate from alpha-D-glucosamine 6-phosphate (route II): step 2/2.</text>
</comment>
<evidence type="ECO:0000256" key="5">
    <source>
        <dbReference type="ARBA" id="ARBA00022679"/>
    </source>
</evidence>
<feature type="binding site" evidence="18">
    <location>
        <begin position="385"/>
        <end position="386"/>
    </location>
    <ligand>
        <name>acetyl-CoA</name>
        <dbReference type="ChEBI" id="CHEBI:57288"/>
    </ligand>
</feature>
<dbReference type="UniPathway" id="UPA00973"/>
<comment type="subunit">
    <text evidence="18">Homotrimer.</text>
</comment>
<dbReference type="Pfam" id="PF12804">
    <property type="entry name" value="NTP_transf_3"/>
    <property type="match status" value="1"/>
</dbReference>
<keyword evidence="12 18" id="KW-0511">Multifunctional enzyme</keyword>
<dbReference type="Proteomes" id="UP000298773">
    <property type="component" value="Chromosome"/>
</dbReference>
<comment type="catalytic activity">
    <reaction evidence="16 18">
        <text>N-acetyl-alpha-D-glucosamine 1-phosphate + UTP + H(+) = UDP-N-acetyl-alpha-D-glucosamine + diphosphate</text>
        <dbReference type="Rhea" id="RHEA:13509"/>
        <dbReference type="ChEBI" id="CHEBI:15378"/>
        <dbReference type="ChEBI" id="CHEBI:33019"/>
        <dbReference type="ChEBI" id="CHEBI:46398"/>
        <dbReference type="ChEBI" id="CHEBI:57705"/>
        <dbReference type="ChEBI" id="CHEBI:57776"/>
        <dbReference type="EC" id="2.7.7.23"/>
    </reaction>
</comment>
<evidence type="ECO:0000256" key="11">
    <source>
        <dbReference type="ARBA" id="ARBA00022984"/>
    </source>
</evidence>
<dbReference type="CDD" id="cd03353">
    <property type="entry name" value="LbH_GlmU_C"/>
    <property type="match status" value="1"/>
</dbReference>
<dbReference type="EC" id="2.7.7.23" evidence="18"/>
<dbReference type="PANTHER" id="PTHR43584">
    <property type="entry name" value="NUCLEOTIDYL TRANSFERASE"/>
    <property type="match status" value="1"/>
</dbReference>
<evidence type="ECO:0000256" key="7">
    <source>
        <dbReference type="ARBA" id="ARBA00022723"/>
    </source>
</evidence>
<feature type="domain" description="Mannose-1-phosphate guanyltransferase C-terminal" evidence="20">
    <location>
        <begin position="268"/>
        <end position="343"/>
    </location>
</feature>
<feature type="active site" description="Proton acceptor" evidence="18">
    <location>
        <position position="362"/>
    </location>
</feature>
<comment type="function">
    <text evidence="17 18">Catalyzes the last two sequential reactions in the de novo biosynthetic pathway for UDP-N-acetylglucosamine (UDP-GlcNAc). The C-terminal domain catalyzes the transfer of acetyl group from acetyl coenzyme A to glucosamine-1-phosphate (GlcN-1-P) to produce N-acetylglucosamine-1-phosphate (GlcNAc-1-P), which is converted into UDP-GlcNAc by the transfer of uridine 5-monophosphate (from uridine 5-triphosphate), a reaction catalyzed by the N-terminal domain.</text>
</comment>
<evidence type="ECO:0000256" key="16">
    <source>
        <dbReference type="ARBA" id="ARBA00048493"/>
    </source>
</evidence>
<evidence type="ECO:0000256" key="1">
    <source>
        <dbReference type="ARBA" id="ARBA00004496"/>
    </source>
</evidence>
<dbReference type="PROSITE" id="PS00101">
    <property type="entry name" value="HEXAPEP_TRANSFERASES"/>
    <property type="match status" value="1"/>
</dbReference>
<dbReference type="GO" id="GO:0000902">
    <property type="term" value="P:cell morphogenesis"/>
    <property type="evidence" value="ECO:0007669"/>
    <property type="project" value="UniProtKB-UniRule"/>
</dbReference>
<comment type="catalytic activity">
    <reaction evidence="15 18">
        <text>alpha-D-glucosamine 1-phosphate + acetyl-CoA = N-acetyl-alpha-D-glucosamine 1-phosphate + CoA + H(+)</text>
        <dbReference type="Rhea" id="RHEA:13725"/>
        <dbReference type="ChEBI" id="CHEBI:15378"/>
        <dbReference type="ChEBI" id="CHEBI:57287"/>
        <dbReference type="ChEBI" id="CHEBI:57288"/>
        <dbReference type="ChEBI" id="CHEBI:57776"/>
        <dbReference type="ChEBI" id="CHEBI:58516"/>
        <dbReference type="EC" id="2.3.1.157"/>
    </reaction>
</comment>
<keyword evidence="4 18" id="KW-0963">Cytoplasm</keyword>
<feature type="domain" description="MobA-like NTP transferase" evidence="19">
    <location>
        <begin position="7"/>
        <end position="130"/>
    </location>
</feature>
<dbReference type="NCBIfam" id="TIGR01173">
    <property type="entry name" value="glmU"/>
    <property type="match status" value="1"/>
</dbReference>
<dbReference type="Gene3D" id="2.160.10.10">
    <property type="entry name" value="Hexapeptide repeat proteins"/>
    <property type="match status" value="1"/>
</dbReference>
<dbReference type="GO" id="GO:0000287">
    <property type="term" value="F:magnesium ion binding"/>
    <property type="evidence" value="ECO:0007669"/>
    <property type="project" value="UniProtKB-UniRule"/>
</dbReference>
<feature type="binding site" evidence="18">
    <location>
        <position position="332"/>
    </location>
    <ligand>
        <name>UDP-N-acetyl-alpha-D-glucosamine</name>
        <dbReference type="ChEBI" id="CHEBI:57705"/>
    </ligand>
</feature>
<dbReference type="InterPro" id="IPR005882">
    <property type="entry name" value="Bifunctional_GlmU"/>
</dbReference>
<dbReference type="InterPro" id="IPR018357">
    <property type="entry name" value="Hexapep_transf_CS"/>
</dbReference>
<reference evidence="21 22" key="2">
    <citation type="submission" date="2019-05" db="EMBL/GenBank/DDBJ databases">
        <title>Genome evolution of the obligate endosymbiont Buchnera aphidicola.</title>
        <authorList>
            <person name="Moran N.A."/>
        </authorList>
    </citation>
    <scope>NUCLEOTIDE SEQUENCE [LARGE SCALE GENOMIC DNA]</scope>
    <source>
        <strain evidence="21 22">Hta</strain>
    </source>
</reference>
<feature type="region of interest" description="N-acetyltransferase" evidence="18">
    <location>
        <begin position="250"/>
        <end position="457"/>
    </location>
</feature>
<keyword evidence="8 18" id="KW-0677">Repeat</keyword>
<comment type="pathway">
    <text evidence="18">Bacterial outer membrane biogenesis; LPS lipid A biosynthesis.</text>
</comment>
<comment type="subcellular location">
    <subcellularLocation>
        <location evidence="1 18">Cytoplasm</location>
    </subcellularLocation>
</comment>